<dbReference type="EMBL" id="CALNXK010000064">
    <property type="protein sequence ID" value="CAH3140216.1"/>
    <property type="molecule type" value="Genomic_DNA"/>
</dbReference>
<evidence type="ECO:0000313" key="4">
    <source>
        <dbReference type="Proteomes" id="UP001159405"/>
    </source>
</evidence>
<accession>A0ABN8PCU8</accession>
<sequence>MPCSFNVIEVNSPNGGRFLRGMSSLKAIFLSVLVLFLSTSCALQLEAKNDDKTGELSYNEQEKRDDETKTESSNNLKRDSASGINRGEDMVTSADLAEIKQRSFMGRKAQPPGLWGRSLRNKPPGLWGRQATVEEEEEDSDDERKINSRIPGLWGRGLKNRSPRLRQRSNKPPGLWGRGTNDHEDFEDKSMRALTGPRERALRNNRLGLWGRGIEGSHPGLWGRNTRDDPSEIWSRQRKPGLWGRALRNSPKELWRRNFLPSETDEDKDIDFNNK</sequence>
<keyword evidence="4" id="KW-1185">Reference proteome</keyword>
<feature type="compositionally biased region" description="Basic residues" evidence="1">
    <location>
        <begin position="158"/>
        <end position="169"/>
    </location>
</feature>
<name>A0ABN8PCU8_9CNID</name>
<gene>
    <name evidence="3" type="ORF">PLOB_00041108</name>
</gene>
<proteinExistence type="predicted"/>
<keyword evidence="2" id="KW-0732">Signal</keyword>
<evidence type="ECO:0000256" key="1">
    <source>
        <dbReference type="SAM" id="MobiDB-lite"/>
    </source>
</evidence>
<protein>
    <submittedName>
        <fullName evidence="3">Uncharacterized protein</fullName>
    </submittedName>
</protein>
<organism evidence="3 4">
    <name type="scientific">Porites lobata</name>
    <dbReference type="NCBI Taxonomy" id="104759"/>
    <lineage>
        <taxon>Eukaryota</taxon>
        <taxon>Metazoa</taxon>
        <taxon>Cnidaria</taxon>
        <taxon>Anthozoa</taxon>
        <taxon>Hexacorallia</taxon>
        <taxon>Scleractinia</taxon>
        <taxon>Fungiina</taxon>
        <taxon>Poritidae</taxon>
        <taxon>Porites</taxon>
    </lineage>
</organism>
<feature type="signal peptide" evidence="2">
    <location>
        <begin position="1"/>
        <end position="42"/>
    </location>
</feature>
<dbReference type="Proteomes" id="UP001159405">
    <property type="component" value="Unassembled WGS sequence"/>
</dbReference>
<evidence type="ECO:0000256" key="2">
    <source>
        <dbReference type="SAM" id="SignalP"/>
    </source>
</evidence>
<reference evidence="3 4" key="1">
    <citation type="submission" date="2022-05" db="EMBL/GenBank/DDBJ databases">
        <authorList>
            <consortium name="Genoscope - CEA"/>
            <person name="William W."/>
        </authorList>
    </citation>
    <scope>NUCLEOTIDE SEQUENCE [LARGE SCALE GENOMIC DNA]</scope>
</reference>
<feature type="compositionally biased region" description="Basic and acidic residues" evidence="1">
    <location>
        <begin position="54"/>
        <end position="80"/>
    </location>
</feature>
<feature type="region of interest" description="Disordered" evidence="1">
    <location>
        <begin position="102"/>
        <end position="184"/>
    </location>
</feature>
<evidence type="ECO:0000313" key="3">
    <source>
        <dbReference type="EMBL" id="CAH3140216.1"/>
    </source>
</evidence>
<comment type="caution">
    <text evidence="3">The sequence shown here is derived from an EMBL/GenBank/DDBJ whole genome shotgun (WGS) entry which is preliminary data.</text>
</comment>
<feature type="region of interest" description="Disordered" evidence="1">
    <location>
        <begin position="54"/>
        <end position="89"/>
    </location>
</feature>
<feature type="chain" id="PRO_5047042104" evidence="2">
    <location>
        <begin position="43"/>
        <end position="275"/>
    </location>
</feature>